<reference evidence="3 4" key="1">
    <citation type="submission" date="2024-05" db="EMBL/GenBank/DDBJ databases">
        <authorList>
            <person name="Wallberg A."/>
        </authorList>
    </citation>
    <scope>NUCLEOTIDE SEQUENCE [LARGE SCALE GENOMIC DNA]</scope>
</reference>
<organism evidence="3 4">
    <name type="scientific">Meganyctiphanes norvegica</name>
    <name type="common">Northern krill</name>
    <name type="synonym">Thysanopoda norvegica</name>
    <dbReference type="NCBI Taxonomy" id="48144"/>
    <lineage>
        <taxon>Eukaryota</taxon>
        <taxon>Metazoa</taxon>
        <taxon>Ecdysozoa</taxon>
        <taxon>Arthropoda</taxon>
        <taxon>Crustacea</taxon>
        <taxon>Multicrustacea</taxon>
        <taxon>Malacostraca</taxon>
        <taxon>Eumalacostraca</taxon>
        <taxon>Eucarida</taxon>
        <taxon>Euphausiacea</taxon>
        <taxon>Euphausiidae</taxon>
        <taxon>Meganyctiphanes</taxon>
    </lineage>
</organism>
<dbReference type="AlphaFoldDB" id="A0AAV2RPU7"/>
<comment type="caution">
    <text evidence="3">The sequence shown here is derived from an EMBL/GenBank/DDBJ whole genome shotgun (WGS) entry which is preliminary data.</text>
</comment>
<feature type="chain" id="PRO_5043595591" evidence="2">
    <location>
        <begin position="19"/>
        <end position="398"/>
    </location>
</feature>
<feature type="region of interest" description="Disordered" evidence="1">
    <location>
        <begin position="162"/>
        <end position="198"/>
    </location>
</feature>
<evidence type="ECO:0000256" key="1">
    <source>
        <dbReference type="SAM" id="MobiDB-lite"/>
    </source>
</evidence>
<feature type="region of interest" description="Disordered" evidence="1">
    <location>
        <begin position="40"/>
        <end position="141"/>
    </location>
</feature>
<feature type="compositionally biased region" description="Low complexity" evidence="1">
    <location>
        <begin position="53"/>
        <end position="141"/>
    </location>
</feature>
<dbReference type="EMBL" id="CAXKWB010025724">
    <property type="protein sequence ID" value="CAL4128559.1"/>
    <property type="molecule type" value="Genomic_DNA"/>
</dbReference>
<evidence type="ECO:0000256" key="2">
    <source>
        <dbReference type="SAM" id="SignalP"/>
    </source>
</evidence>
<keyword evidence="2" id="KW-0732">Signal</keyword>
<feature type="signal peptide" evidence="2">
    <location>
        <begin position="1"/>
        <end position="18"/>
    </location>
</feature>
<dbReference type="Proteomes" id="UP001497623">
    <property type="component" value="Unassembled WGS sequence"/>
</dbReference>
<evidence type="ECO:0000313" key="3">
    <source>
        <dbReference type="EMBL" id="CAL4128559.1"/>
    </source>
</evidence>
<gene>
    <name evidence="3" type="ORF">MNOR_LOCUS26149</name>
</gene>
<protein>
    <submittedName>
        <fullName evidence="3">Uncharacterized protein</fullName>
    </submittedName>
</protein>
<proteinExistence type="predicted"/>
<feature type="compositionally biased region" description="Basic residues" evidence="1">
    <location>
        <begin position="175"/>
        <end position="184"/>
    </location>
</feature>
<keyword evidence="4" id="KW-1185">Reference proteome</keyword>
<name>A0AAV2RPU7_MEGNR</name>
<evidence type="ECO:0000313" key="4">
    <source>
        <dbReference type="Proteomes" id="UP001497623"/>
    </source>
</evidence>
<accession>A0AAV2RPU7</accession>
<sequence>MRISTVLMLLMVVVCSYARSFTAVDIPDPPQLIQDHNNEAESVKETTDETSNAPMTTKAPTTTKVSTQSPTTAKAPTTTKVSTQTPTTTKAPTTTNVSTQSPTTTKPPTTTKVSTQSPTTTNAPTTTTSTTKPSTTTKATTTTLDPWDEFCKEACEEGLAGPECDCPDHPIGRRSVGRPRHRRSTSTDNRETSKSESMNLKRYFTSKAKPTVNLKVKRLVFEYCKIVCDNGIDNDICKCSDDDKNPGGFENLPSYIDKDPSYNINGSVIDKGGNTTEVPNVADHTTKDPLEEFCETACSEGEGSLACNCHDHIIGRRRRRSIKNFLEYPVTSSLQALDSNRHQNFQSSSAQYSDVTHLENTFPRVSLQRDSVQSQDLNVNFSFRKSPEITKAHKEKLT</sequence>